<accession>A0A7C9MZJ3</accession>
<keyword evidence="2" id="KW-0131">Cell cycle</keyword>
<dbReference type="AlphaFoldDB" id="A0A7C9MZJ3"/>
<evidence type="ECO:0000313" key="2">
    <source>
        <dbReference type="EMBL" id="MYL82397.1"/>
    </source>
</evidence>
<dbReference type="GO" id="GO:0090529">
    <property type="term" value="P:cell septum assembly"/>
    <property type="evidence" value="ECO:0007669"/>
    <property type="project" value="InterPro"/>
</dbReference>
<dbReference type="OrthoDB" id="5460310at2"/>
<dbReference type="GO" id="GO:0043093">
    <property type="term" value="P:FtsZ-dependent cytokinesis"/>
    <property type="evidence" value="ECO:0007669"/>
    <property type="project" value="InterPro"/>
</dbReference>
<keyword evidence="2" id="KW-0132">Cell division</keyword>
<gene>
    <name evidence="2" type="primary">zapB</name>
    <name evidence="2" type="ORF">GTA51_04490</name>
</gene>
<evidence type="ECO:0000313" key="3">
    <source>
        <dbReference type="Proteomes" id="UP000482487"/>
    </source>
</evidence>
<dbReference type="Proteomes" id="UP000482487">
    <property type="component" value="Unassembled WGS sequence"/>
</dbReference>
<dbReference type="RefSeq" id="WP_160959049.1">
    <property type="nucleotide sequence ID" value="NZ_WVUD01000004.1"/>
</dbReference>
<proteinExistence type="predicted"/>
<name>A0A7C9MZJ3_9BACT</name>
<comment type="caution">
    <text evidence="2">The sequence shown here is derived from an EMBL/GenBank/DDBJ whole genome shotgun (WGS) entry which is preliminary data.</text>
</comment>
<keyword evidence="1" id="KW-0175">Coiled coil</keyword>
<reference evidence="2 3" key="1">
    <citation type="submission" date="2020-01" db="EMBL/GenBank/DDBJ databases">
        <title>Genome sequence of Desulfovibrio aerotolerans DSM 16695(T).</title>
        <authorList>
            <person name="Karnachuk O."/>
            <person name="Avakyan M."/>
            <person name="Mardanov A."/>
            <person name="Kadnikov V."/>
            <person name="Ravin N."/>
        </authorList>
    </citation>
    <scope>NUCLEOTIDE SEQUENCE [LARGE SCALE GENOMIC DNA]</scope>
    <source>
        <strain evidence="2 3">DSM 16695</strain>
    </source>
</reference>
<dbReference type="Gene3D" id="1.20.5.340">
    <property type="match status" value="1"/>
</dbReference>
<dbReference type="EMBL" id="WVUD01000004">
    <property type="protein sequence ID" value="MYL82397.1"/>
    <property type="molecule type" value="Genomic_DNA"/>
</dbReference>
<feature type="coiled-coil region" evidence="1">
    <location>
        <begin position="4"/>
        <end position="56"/>
    </location>
</feature>
<keyword evidence="3" id="KW-1185">Reference proteome</keyword>
<dbReference type="GO" id="GO:0005737">
    <property type="term" value="C:cytoplasm"/>
    <property type="evidence" value="ECO:0007669"/>
    <property type="project" value="InterPro"/>
</dbReference>
<evidence type="ECO:0000256" key="1">
    <source>
        <dbReference type="SAM" id="Coils"/>
    </source>
</evidence>
<organism evidence="2 3">
    <name type="scientific">Solidesulfovibrio aerotolerans</name>
    <dbReference type="NCBI Taxonomy" id="295255"/>
    <lineage>
        <taxon>Bacteria</taxon>
        <taxon>Pseudomonadati</taxon>
        <taxon>Thermodesulfobacteriota</taxon>
        <taxon>Desulfovibrionia</taxon>
        <taxon>Desulfovibrionales</taxon>
        <taxon>Desulfovibrionaceae</taxon>
        <taxon>Solidesulfovibrio</taxon>
    </lineage>
</organism>
<protein>
    <submittedName>
        <fullName evidence="2">Cell division protein ZapB</fullName>
    </submittedName>
</protein>
<sequence>MDIFDALEQRVEQLVARKKALEEENAALRADLARFAEEKKAVAERIDSLMEKLQEELNP</sequence>